<feature type="region of interest" description="Disordered" evidence="1">
    <location>
        <begin position="330"/>
        <end position="353"/>
    </location>
</feature>
<dbReference type="Proteomes" id="UP001322277">
    <property type="component" value="Chromosome 4"/>
</dbReference>
<accession>A0AAX4IGU0</accession>
<reference evidence="3" key="1">
    <citation type="journal article" date="2023" name="bioRxiv">
        <title>Complete genome of the Medicago anthracnose fungus, Colletotrichum destructivum, reveals a mini-chromosome-like region within a core chromosome.</title>
        <authorList>
            <person name="Lapalu N."/>
            <person name="Simon A."/>
            <person name="Lu A."/>
            <person name="Plaumann P.-L."/>
            <person name="Amselem J."/>
            <person name="Pigne S."/>
            <person name="Auger A."/>
            <person name="Koch C."/>
            <person name="Dallery J.-F."/>
            <person name="O'Connell R.J."/>
        </authorList>
    </citation>
    <scope>NUCLEOTIDE SEQUENCE [LARGE SCALE GENOMIC DNA]</scope>
    <source>
        <strain evidence="3">CBS 520.97</strain>
    </source>
</reference>
<gene>
    <name evidence="2" type="ORF">CDEST_07536</name>
</gene>
<dbReference type="GeneID" id="87944039"/>
<organism evidence="2 3">
    <name type="scientific">Colletotrichum destructivum</name>
    <dbReference type="NCBI Taxonomy" id="34406"/>
    <lineage>
        <taxon>Eukaryota</taxon>
        <taxon>Fungi</taxon>
        <taxon>Dikarya</taxon>
        <taxon>Ascomycota</taxon>
        <taxon>Pezizomycotina</taxon>
        <taxon>Sordariomycetes</taxon>
        <taxon>Hypocreomycetidae</taxon>
        <taxon>Glomerellales</taxon>
        <taxon>Glomerellaceae</taxon>
        <taxon>Colletotrichum</taxon>
        <taxon>Colletotrichum destructivum species complex</taxon>
    </lineage>
</organism>
<protein>
    <submittedName>
        <fullName evidence="2">Uncharacterized protein</fullName>
    </submittedName>
</protein>
<proteinExistence type="predicted"/>
<dbReference type="KEGG" id="cdet:87944039"/>
<name>A0AAX4IGU0_9PEZI</name>
<feature type="compositionally biased region" description="Basic residues" evidence="1">
    <location>
        <begin position="237"/>
        <end position="246"/>
    </location>
</feature>
<feature type="region of interest" description="Disordered" evidence="1">
    <location>
        <begin position="210"/>
        <end position="301"/>
    </location>
</feature>
<feature type="compositionally biased region" description="Polar residues" evidence="1">
    <location>
        <begin position="270"/>
        <end position="296"/>
    </location>
</feature>
<dbReference type="EMBL" id="CP137308">
    <property type="protein sequence ID" value="WQF82522.1"/>
    <property type="molecule type" value="Genomic_DNA"/>
</dbReference>
<dbReference type="RefSeq" id="XP_062779746.1">
    <property type="nucleotide sequence ID" value="XM_062923695.1"/>
</dbReference>
<feature type="compositionally biased region" description="Basic and acidic residues" evidence="1">
    <location>
        <begin position="332"/>
        <end position="353"/>
    </location>
</feature>
<evidence type="ECO:0000313" key="2">
    <source>
        <dbReference type="EMBL" id="WQF82522.1"/>
    </source>
</evidence>
<evidence type="ECO:0000256" key="1">
    <source>
        <dbReference type="SAM" id="MobiDB-lite"/>
    </source>
</evidence>
<sequence length="353" mass="37770">MRAWPIVSALFDDDDAALANNGGRLCRSEATGEPTNRSMQYPGSDMTGIAGRSEACVGTRGGVVDASRTAAVDDEGIVRGCDVDVVERDDLAPFQTRDLGPAASCWLLGSGRCPGRGPSNRQSLGGRGSVWGSPERACVLSGGERRVSSSMGEQRRSSSEMMMHKTLNDGDGNTPCVGDNAVVQLGRGQGNQLIEQANMPRRQPYTKAKARKMAARNAPRETAKDGSWRRDVTPRSRPLKGPRAPRRLSPMSTTHPPRHSSIGVIVDGSRTANGGQRQSSISRMANQPNGTGSGTLRNRGAPSIGNLAKRWFPATAEISWPRGILSALWSRGTKEKKPGPDRPAKWDVADFGQ</sequence>
<feature type="compositionally biased region" description="Basic and acidic residues" evidence="1">
    <location>
        <begin position="218"/>
        <end position="234"/>
    </location>
</feature>
<evidence type="ECO:0000313" key="3">
    <source>
        <dbReference type="Proteomes" id="UP001322277"/>
    </source>
</evidence>
<dbReference type="AlphaFoldDB" id="A0AAX4IGU0"/>
<keyword evidence="3" id="KW-1185">Reference proteome</keyword>